<feature type="region of interest" description="Disordered" evidence="2">
    <location>
        <begin position="336"/>
        <end position="425"/>
    </location>
</feature>
<evidence type="ECO:0000259" key="3">
    <source>
        <dbReference type="PROSITE" id="PS50048"/>
    </source>
</evidence>
<feature type="region of interest" description="Disordered" evidence="2">
    <location>
        <begin position="991"/>
        <end position="1013"/>
    </location>
</feature>
<feature type="compositionally biased region" description="Pro residues" evidence="2">
    <location>
        <begin position="406"/>
        <end position="417"/>
    </location>
</feature>
<feature type="compositionally biased region" description="Basic and acidic residues" evidence="2">
    <location>
        <begin position="477"/>
        <end position="489"/>
    </location>
</feature>
<feature type="compositionally biased region" description="Pro residues" evidence="2">
    <location>
        <begin position="203"/>
        <end position="220"/>
    </location>
</feature>
<evidence type="ECO:0000256" key="1">
    <source>
        <dbReference type="ARBA" id="ARBA00023242"/>
    </source>
</evidence>
<organism evidence="4 5">
    <name type="scientific">Diaporthe helianthi</name>
    <dbReference type="NCBI Taxonomy" id="158607"/>
    <lineage>
        <taxon>Eukaryota</taxon>
        <taxon>Fungi</taxon>
        <taxon>Dikarya</taxon>
        <taxon>Ascomycota</taxon>
        <taxon>Pezizomycotina</taxon>
        <taxon>Sordariomycetes</taxon>
        <taxon>Sordariomycetidae</taxon>
        <taxon>Diaporthales</taxon>
        <taxon>Diaporthaceae</taxon>
        <taxon>Diaporthe</taxon>
    </lineage>
</organism>
<feature type="compositionally biased region" description="Pro residues" evidence="2">
    <location>
        <begin position="166"/>
        <end position="179"/>
    </location>
</feature>
<feature type="compositionally biased region" description="Polar residues" evidence="2">
    <location>
        <begin position="712"/>
        <end position="722"/>
    </location>
</feature>
<dbReference type="PANTHER" id="PTHR47785">
    <property type="entry name" value="ZN(II)2CYS6 TRANSCRIPTION FACTOR (EUROFUNG)-RELATED-RELATED"/>
    <property type="match status" value="1"/>
</dbReference>
<dbReference type="Pfam" id="PF00172">
    <property type="entry name" value="Zn_clus"/>
    <property type="match status" value="1"/>
</dbReference>
<comment type="caution">
    <text evidence="4">The sequence shown here is derived from an EMBL/GenBank/DDBJ whole genome shotgun (WGS) entry which is preliminary data.</text>
</comment>
<name>A0A2P5I0B3_DIAHE</name>
<dbReference type="Proteomes" id="UP000094444">
    <property type="component" value="Unassembled WGS sequence"/>
</dbReference>
<dbReference type="InterPro" id="IPR053181">
    <property type="entry name" value="EcdB-like_regulator"/>
</dbReference>
<feature type="compositionally biased region" description="Polar residues" evidence="2">
    <location>
        <begin position="1170"/>
        <end position="1181"/>
    </location>
</feature>
<dbReference type="AlphaFoldDB" id="A0A2P5I0B3"/>
<dbReference type="STRING" id="158607.A0A2P5I0B3"/>
<dbReference type="CDD" id="cd00067">
    <property type="entry name" value="GAL4"/>
    <property type="match status" value="1"/>
</dbReference>
<feature type="compositionally biased region" description="Low complexity" evidence="2">
    <location>
        <begin position="1152"/>
        <end position="1169"/>
    </location>
</feature>
<dbReference type="InterPro" id="IPR001138">
    <property type="entry name" value="Zn2Cys6_DnaBD"/>
</dbReference>
<feature type="region of interest" description="Disordered" evidence="2">
    <location>
        <begin position="656"/>
        <end position="733"/>
    </location>
</feature>
<feature type="region of interest" description="Disordered" evidence="2">
    <location>
        <begin position="463"/>
        <end position="525"/>
    </location>
</feature>
<dbReference type="PROSITE" id="PS50048">
    <property type="entry name" value="ZN2_CY6_FUNGAL_2"/>
    <property type="match status" value="1"/>
</dbReference>
<evidence type="ECO:0000256" key="2">
    <source>
        <dbReference type="SAM" id="MobiDB-lite"/>
    </source>
</evidence>
<dbReference type="InParanoid" id="A0A2P5I0B3"/>
<feature type="domain" description="Zn(2)-C6 fungal-type" evidence="3">
    <location>
        <begin position="257"/>
        <end position="286"/>
    </location>
</feature>
<dbReference type="GO" id="GO:0008270">
    <property type="term" value="F:zinc ion binding"/>
    <property type="evidence" value="ECO:0007669"/>
    <property type="project" value="InterPro"/>
</dbReference>
<evidence type="ECO:0000313" key="4">
    <source>
        <dbReference type="EMBL" id="POS75933.1"/>
    </source>
</evidence>
<dbReference type="GO" id="GO:0000981">
    <property type="term" value="F:DNA-binding transcription factor activity, RNA polymerase II-specific"/>
    <property type="evidence" value="ECO:0007669"/>
    <property type="project" value="InterPro"/>
</dbReference>
<protein>
    <recommendedName>
        <fullName evidence="3">Zn(2)-C6 fungal-type domain-containing protein</fullName>
    </recommendedName>
</protein>
<accession>A0A2P5I0B3</accession>
<feature type="compositionally biased region" description="Pro residues" evidence="2">
    <location>
        <begin position="116"/>
        <end position="132"/>
    </location>
</feature>
<dbReference type="Gene3D" id="4.10.240.10">
    <property type="entry name" value="Zn(2)-C6 fungal-type DNA-binding domain"/>
    <property type="match status" value="1"/>
</dbReference>
<feature type="compositionally biased region" description="Pro residues" evidence="2">
    <location>
        <begin position="228"/>
        <end position="237"/>
    </location>
</feature>
<dbReference type="SUPFAM" id="SSF57701">
    <property type="entry name" value="Zn2/Cys6 DNA-binding domain"/>
    <property type="match status" value="1"/>
</dbReference>
<dbReference type="EMBL" id="MAVT02000425">
    <property type="protein sequence ID" value="POS75933.1"/>
    <property type="molecule type" value="Genomic_DNA"/>
</dbReference>
<gene>
    <name evidence="4" type="ORF">DHEL01_v205669</name>
</gene>
<feature type="compositionally biased region" description="Pro residues" evidence="2">
    <location>
        <begin position="82"/>
        <end position="92"/>
    </location>
</feature>
<dbReference type="PANTHER" id="PTHR47785:SF4">
    <property type="entry name" value="ZN(II)2CYS6 TRANSCRIPTION FACTOR (EUROFUNG)"/>
    <property type="match status" value="1"/>
</dbReference>
<dbReference type="PROSITE" id="PS00463">
    <property type="entry name" value="ZN2_CY6_FUNGAL_1"/>
    <property type="match status" value="1"/>
</dbReference>
<feature type="region of interest" description="Disordered" evidence="2">
    <location>
        <begin position="592"/>
        <end position="632"/>
    </location>
</feature>
<keyword evidence="5" id="KW-1185">Reference proteome</keyword>
<dbReference type="OrthoDB" id="5244761at2759"/>
<dbReference type="SMART" id="SM00066">
    <property type="entry name" value="GAL4"/>
    <property type="match status" value="1"/>
</dbReference>
<evidence type="ECO:0000313" key="5">
    <source>
        <dbReference type="Proteomes" id="UP000094444"/>
    </source>
</evidence>
<feature type="compositionally biased region" description="Basic and acidic residues" evidence="2">
    <location>
        <begin position="991"/>
        <end position="1003"/>
    </location>
</feature>
<reference evidence="4" key="1">
    <citation type="submission" date="2017-09" db="EMBL/GenBank/DDBJ databases">
        <title>Polyketide synthases of a Diaporthe helianthi virulent isolate.</title>
        <authorList>
            <person name="Baroncelli R."/>
        </authorList>
    </citation>
    <scope>NUCLEOTIDE SEQUENCE [LARGE SCALE GENOMIC DNA]</scope>
    <source>
        <strain evidence="4">7/96</strain>
    </source>
</reference>
<proteinExistence type="predicted"/>
<dbReference type="InterPro" id="IPR036864">
    <property type="entry name" value="Zn2-C6_fun-type_DNA-bd_sf"/>
</dbReference>
<keyword evidence="1" id="KW-0539">Nucleus</keyword>
<feature type="compositionally biased region" description="Basic and acidic residues" evidence="2">
    <location>
        <begin position="95"/>
        <end position="115"/>
    </location>
</feature>
<feature type="region of interest" description="Disordered" evidence="2">
    <location>
        <begin position="1"/>
        <end position="255"/>
    </location>
</feature>
<feature type="region of interest" description="Disordered" evidence="2">
    <location>
        <begin position="1141"/>
        <end position="1181"/>
    </location>
</feature>
<feature type="compositionally biased region" description="Gly residues" evidence="2">
    <location>
        <begin position="505"/>
        <end position="515"/>
    </location>
</feature>
<feature type="compositionally biased region" description="Polar residues" evidence="2">
    <location>
        <begin position="675"/>
        <end position="695"/>
    </location>
</feature>
<feature type="compositionally biased region" description="Basic and acidic residues" evidence="2">
    <location>
        <begin position="180"/>
        <end position="189"/>
    </location>
</feature>
<sequence>MDQGHESKRPRLSTGPPSWPAGPSHHGHGVSLPHPGPPLSAAHHPHPPSLPPPTSSQYSPSPHLSHPPRTFPHRPQELHAPHQPPPPPPPPQQQHFEDRRQHEPERYSHIQDTHHQPPPSPAHQQYPPPPGYQPANRESMVKRESDDGLLPQLPRPISTGNGPEQTRPPPPPHVGPHPPGHMEERRHMSYDTGPGQMYRHQNYPPPPPTPLPPHPQPPSTPYDQSPMYHPPLGPDGPYPLTTYTTASKRKSQRASQACESCRQLKAKCDENKPCKNCTDKSINCQYRDPAPKQQDKATQDILDAMKSMLQSYDEKFTAGLGEVRSEIRELKGVIRTGSSHSIQGPPELDDYVKEEPRAVTPQPTADVDETPSSSPEDAIMNGAPDPHSAARRMRALENEEENEEPPGSPVQPLPAPFPHNHTTPAGRLLMWPAVRKLVKPLLDREHIKYIESYPQRYEEDRGELPLFGRGEGSTSRAADRDSTFEHMDIPDDASVGDHPSPSGGTDWGPVGGLSPPGGYPPDLRAQGRAEGVLDFDQSRVHTYVDAYKKYIQNMHPLIPPTDLDAMVYTFLDEVSSNPVGTRKHRTVQVAAFTNHQDRPAQPSYEHDKKRKRSPIPNGVEPGPAPKRAKPQRSVQHALVLLVLALGKICLWRDRKLPDPPEKEAVNSGSPLVRNGNITSPNHGSPPSSAISQSPGQAGLPSPKDQERPGASRRSSVQASGVQAPTSAASPAPPKKNYEIIPGLEYFAYATDILGNHFGSYKLNYIQAHILACLYYGQLGRVVPSFRHIRFACSAIIDKLQPSMDRLSKKVARAAKALEHPGPYVDLESEKTAVIDTKLLVAFWSCCQLESDILAELNLVPSGILQYEDILPYPDLIVMREKLGFSDAVAFSYAAQLYLRKRLNRISGSLYDPNNKPNAETQKEILAEIEKDLGENSTLWLGEYKFDRDDPPARDILSARIRAKFWGANVITYRPSIKTVLDFGHKRQNHFSEESERAIPHEDAGGWATVRSDARSPSDIDTVVFENARKGIDAVIKSTMAFHGLEDKRFIITNVFGTAHAQWGNLITLTAAYHDSLLGFYVDEGQLRQLLRKTIEWFEVVAQDSSSLAVDLRVLQGLEERLPTKEQLERLRPTLVPPGAAPYDNLAMPPYASNGPTPHSGSGPSPMTPGDLTQSQPTPMEY</sequence>